<evidence type="ECO:0000259" key="1">
    <source>
        <dbReference type="Pfam" id="PF00483"/>
    </source>
</evidence>
<dbReference type="AlphaFoldDB" id="A0A1B1UJS3"/>
<proteinExistence type="predicted"/>
<dbReference type="InterPro" id="IPR005835">
    <property type="entry name" value="NTP_transferase_dom"/>
</dbReference>
<gene>
    <name evidence="2" type="ORF">LMTR13_25025</name>
</gene>
<dbReference type="Proteomes" id="UP000092839">
    <property type="component" value="Chromosome"/>
</dbReference>
<protein>
    <recommendedName>
        <fullName evidence="1">Nucleotidyl transferase domain-containing protein</fullName>
    </recommendedName>
</protein>
<dbReference type="STRING" id="1274631.LMTR13_25025"/>
<dbReference type="SUPFAM" id="SSF53448">
    <property type="entry name" value="Nucleotide-diphospho-sugar transferases"/>
    <property type="match status" value="1"/>
</dbReference>
<feature type="domain" description="Nucleotidyl transferase" evidence="1">
    <location>
        <begin position="7"/>
        <end position="56"/>
    </location>
</feature>
<dbReference type="EMBL" id="CP016428">
    <property type="protein sequence ID" value="ANW02937.1"/>
    <property type="molecule type" value="Genomic_DNA"/>
</dbReference>
<dbReference type="RefSeq" id="WP_065730133.1">
    <property type="nucleotide sequence ID" value="NZ_CP016428.1"/>
</dbReference>
<dbReference type="Pfam" id="PF00483">
    <property type="entry name" value="NTP_transferase"/>
    <property type="match status" value="1"/>
</dbReference>
<accession>A0A1B1UJS3</accession>
<evidence type="ECO:0000313" key="2">
    <source>
        <dbReference type="EMBL" id="ANW02937.1"/>
    </source>
</evidence>
<keyword evidence="3" id="KW-1185">Reference proteome</keyword>
<sequence length="61" mass="6650">MLNGTRTILLAAGIASRLRAYTESIPKPLVEVNGSAMLHNATHQLSALWNREATIVVGHRK</sequence>
<reference evidence="2 3" key="1">
    <citation type="submission" date="2016-07" db="EMBL/GenBank/DDBJ databases">
        <title>Complete genome sequence of Bradyrhizobium icense LMTR 13T, a potential inoculant strain isolated from lima bean (Phaseolus lunatus) in Peru.</title>
        <authorList>
            <person name="Ormeno-Orrillo E."/>
            <person name="Duran D."/>
            <person name="Rogel M.A."/>
            <person name="Rey L."/>
            <person name="Imperial J."/>
            <person name="Ruiz-Argueso T."/>
            <person name="Martinez-Romero E."/>
        </authorList>
    </citation>
    <scope>NUCLEOTIDE SEQUENCE [LARGE SCALE GENOMIC DNA]</scope>
    <source>
        <strain evidence="2 3">LMTR 13</strain>
    </source>
</reference>
<evidence type="ECO:0000313" key="3">
    <source>
        <dbReference type="Proteomes" id="UP000092839"/>
    </source>
</evidence>
<dbReference type="InterPro" id="IPR029044">
    <property type="entry name" value="Nucleotide-diphossugar_trans"/>
</dbReference>
<dbReference type="Gene3D" id="3.90.550.10">
    <property type="entry name" value="Spore Coat Polysaccharide Biosynthesis Protein SpsA, Chain A"/>
    <property type="match status" value="1"/>
</dbReference>
<dbReference type="OrthoDB" id="9801810at2"/>
<dbReference type="KEGG" id="bic:LMTR13_25025"/>
<name>A0A1B1UJS3_9BRAD</name>
<organism evidence="2 3">
    <name type="scientific">Bradyrhizobium icense</name>
    <dbReference type="NCBI Taxonomy" id="1274631"/>
    <lineage>
        <taxon>Bacteria</taxon>
        <taxon>Pseudomonadati</taxon>
        <taxon>Pseudomonadota</taxon>
        <taxon>Alphaproteobacteria</taxon>
        <taxon>Hyphomicrobiales</taxon>
        <taxon>Nitrobacteraceae</taxon>
        <taxon>Bradyrhizobium</taxon>
    </lineage>
</organism>